<dbReference type="SUPFAM" id="SSF47616">
    <property type="entry name" value="GST C-terminal domain-like"/>
    <property type="match status" value="1"/>
</dbReference>
<gene>
    <name evidence="8" type="primary">GTT1</name>
    <name evidence="8" type="ORF">BN1211_0954</name>
    <name evidence="9" type="ORF">CYBJADRAFT_121895</name>
</gene>
<evidence type="ECO:0000256" key="1">
    <source>
        <dbReference type="ARBA" id="ARBA00007409"/>
    </source>
</evidence>
<evidence type="ECO:0000256" key="4">
    <source>
        <dbReference type="ARBA" id="ARBA00047960"/>
    </source>
</evidence>
<dbReference type="SFLD" id="SFLDG00358">
    <property type="entry name" value="Main_(cytGST)"/>
    <property type="match status" value="1"/>
</dbReference>
<dbReference type="OrthoDB" id="2098326at2759"/>
<dbReference type="FunFam" id="3.40.30.10:FF:000156">
    <property type="entry name" value="Glutathione S-transferase 1"/>
    <property type="match status" value="1"/>
</dbReference>
<dbReference type="Proteomes" id="UP000094389">
    <property type="component" value="Unassembled WGS sequence"/>
</dbReference>
<dbReference type="EMBL" id="KV453925">
    <property type="protein sequence ID" value="ODV76315.1"/>
    <property type="molecule type" value="Genomic_DNA"/>
</dbReference>
<dbReference type="STRING" id="983966.A0A0H5C0I2"/>
<dbReference type="GO" id="GO:0004364">
    <property type="term" value="F:glutathione transferase activity"/>
    <property type="evidence" value="ECO:0007669"/>
    <property type="project" value="UniProtKB-EC"/>
</dbReference>
<comment type="catalytic activity">
    <reaction evidence="4">
        <text>RX + glutathione = an S-substituted glutathione + a halide anion + H(+)</text>
        <dbReference type="Rhea" id="RHEA:16437"/>
        <dbReference type="ChEBI" id="CHEBI:15378"/>
        <dbReference type="ChEBI" id="CHEBI:16042"/>
        <dbReference type="ChEBI" id="CHEBI:17792"/>
        <dbReference type="ChEBI" id="CHEBI:57925"/>
        <dbReference type="ChEBI" id="CHEBI:90779"/>
        <dbReference type="EC" id="2.5.1.18"/>
    </reaction>
</comment>
<keyword evidence="11" id="KW-1185">Reference proteome</keyword>
<feature type="domain" description="GST C-terminal" evidence="7">
    <location>
        <begin position="95"/>
        <end position="239"/>
    </location>
</feature>
<evidence type="ECO:0000313" key="8">
    <source>
        <dbReference type="EMBL" id="CEP20967.1"/>
    </source>
</evidence>
<accession>A0A0H5C0I2</accession>
<dbReference type="Gene3D" id="1.20.1050.10">
    <property type="match status" value="1"/>
</dbReference>
<dbReference type="CDD" id="cd03046">
    <property type="entry name" value="GST_N_GTT1_like"/>
    <property type="match status" value="1"/>
</dbReference>
<dbReference type="InterPro" id="IPR004045">
    <property type="entry name" value="Glutathione_S-Trfase_N"/>
</dbReference>
<dbReference type="SUPFAM" id="SSF52833">
    <property type="entry name" value="Thioredoxin-like"/>
    <property type="match status" value="1"/>
</dbReference>
<dbReference type="PANTHER" id="PTHR44051">
    <property type="entry name" value="GLUTATHIONE S-TRANSFERASE-RELATED"/>
    <property type="match status" value="1"/>
</dbReference>
<dbReference type="PROSITE" id="PS50404">
    <property type="entry name" value="GST_NTER"/>
    <property type="match status" value="1"/>
</dbReference>
<evidence type="ECO:0000259" key="6">
    <source>
        <dbReference type="PROSITE" id="PS50404"/>
    </source>
</evidence>
<reference evidence="8" key="1">
    <citation type="submission" date="2014-12" db="EMBL/GenBank/DDBJ databases">
        <authorList>
            <person name="Jaenicke S."/>
        </authorList>
    </citation>
    <scope>NUCLEOTIDE SEQUENCE [LARGE SCALE GENOMIC DNA]</scope>
    <source>
        <strain evidence="8">CBS1600</strain>
    </source>
</reference>
<dbReference type="Pfam" id="PF02798">
    <property type="entry name" value="GST_N"/>
    <property type="match status" value="1"/>
</dbReference>
<feature type="domain" description="GST N-terminal" evidence="6">
    <location>
        <begin position="3"/>
        <end position="89"/>
    </location>
</feature>
<evidence type="ECO:0000256" key="3">
    <source>
        <dbReference type="ARBA" id="ARBA00022679"/>
    </source>
</evidence>
<dbReference type="SFLD" id="SFLDS00019">
    <property type="entry name" value="Glutathione_Transferase_(cytos"/>
    <property type="match status" value="1"/>
</dbReference>
<dbReference type="PANTHER" id="PTHR44051:SF9">
    <property type="entry name" value="GLUTATHIONE S-TRANSFERASE 1"/>
    <property type="match status" value="1"/>
</dbReference>
<evidence type="ECO:0000313" key="9">
    <source>
        <dbReference type="EMBL" id="ODV76315.1"/>
    </source>
</evidence>
<dbReference type="Gene3D" id="3.40.30.10">
    <property type="entry name" value="Glutaredoxin"/>
    <property type="match status" value="1"/>
</dbReference>
<dbReference type="EC" id="2.5.1.18" evidence="2"/>
<evidence type="ECO:0000256" key="5">
    <source>
        <dbReference type="RuleBase" id="RU003494"/>
    </source>
</evidence>
<reference evidence="10" key="2">
    <citation type="journal article" date="2015" name="J. Biotechnol.">
        <title>The structure of the Cyberlindnera jadinii genome and its relation to Candida utilis analyzed by the occurrence of single nucleotide polymorphisms.</title>
        <authorList>
            <person name="Rupp O."/>
            <person name="Brinkrolf K."/>
            <person name="Buerth C."/>
            <person name="Kunigo M."/>
            <person name="Schneider J."/>
            <person name="Jaenicke S."/>
            <person name="Goesmann A."/>
            <person name="Puehler A."/>
            <person name="Jaeger K.-E."/>
            <person name="Ernst J.F."/>
        </authorList>
    </citation>
    <scope>NUCLEOTIDE SEQUENCE [LARGE SCALE GENOMIC DNA]</scope>
    <source>
        <strain evidence="10">ATCC 18201 / CBS 1600 / BCRC 20928 / JCM 3617 / NBRC 0987 / NRRL Y-1542</strain>
    </source>
</reference>
<evidence type="ECO:0000313" key="10">
    <source>
        <dbReference type="Proteomes" id="UP000038830"/>
    </source>
</evidence>
<reference evidence="9 11" key="3">
    <citation type="journal article" date="2016" name="Proc. Natl. Acad. Sci. U.S.A.">
        <title>Comparative genomics of biotechnologically important yeasts.</title>
        <authorList>
            <person name="Riley R."/>
            <person name="Haridas S."/>
            <person name="Wolfe K.H."/>
            <person name="Lopes M.R."/>
            <person name="Hittinger C.T."/>
            <person name="Goeker M."/>
            <person name="Salamov A.A."/>
            <person name="Wisecaver J.H."/>
            <person name="Long T.M."/>
            <person name="Calvey C.H."/>
            <person name="Aerts A.L."/>
            <person name="Barry K.W."/>
            <person name="Choi C."/>
            <person name="Clum A."/>
            <person name="Coughlan A.Y."/>
            <person name="Deshpande S."/>
            <person name="Douglass A.P."/>
            <person name="Hanson S.J."/>
            <person name="Klenk H.-P."/>
            <person name="LaButti K.M."/>
            <person name="Lapidus A."/>
            <person name="Lindquist E.A."/>
            <person name="Lipzen A.M."/>
            <person name="Meier-Kolthoff J.P."/>
            <person name="Ohm R.A."/>
            <person name="Otillar R.P."/>
            <person name="Pangilinan J.L."/>
            <person name="Peng Y."/>
            <person name="Rokas A."/>
            <person name="Rosa C.A."/>
            <person name="Scheuner C."/>
            <person name="Sibirny A.A."/>
            <person name="Slot J.C."/>
            <person name="Stielow J.B."/>
            <person name="Sun H."/>
            <person name="Kurtzman C.P."/>
            <person name="Blackwell M."/>
            <person name="Grigoriev I.V."/>
            <person name="Jeffries T.W."/>
        </authorList>
    </citation>
    <scope>NUCLEOTIDE SEQUENCE [LARGE SCALE GENOMIC DNA]</scope>
    <source>
        <strain evidence="11">ATCC 18201 / CBS 1600 / BCRC 20928 / JCM 3617 / NBRC 0987 / NRRL Y-1542</strain>
        <strain evidence="9">NRRL Y-1542</strain>
    </source>
</reference>
<dbReference type="RefSeq" id="XP_020073354.1">
    <property type="nucleotide sequence ID" value="XM_020212382.1"/>
</dbReference>
<protein>
    <recommendedName>
        <fullName evidence="2">glutathione transferase</fullName>
        <ecNumber evidence="2">2.5.1.18</ecNumber>
    </recommendedName>
</protein>
<evidence type="ECO:0000259" key="7">
    <source>
        <dbReference type="PROSITE" id="PS50405"/>
    </source>
</evidence>
<evidence type="ECO:0000256" key="2">
    <source>
        <dbReference type="ARBA" id="ARBA00012452"/>
    </source>
</evidence>
<dbReference type="GO" id="GO:0004602">
    <property type="term" value="F:glutathione peroxidase activity"/>
    <property type="evidence" value="ECO:0007669"/>
    <property type="project" value="UniProtKB-ARBA"/>
</dbReference>
<dbReference type="Proteomes" id="UP000038830">
    <property type="component" value="Unassembled WGS sequence"/>
</dbReference>
<dbReference type="InterPro" id="IPR004046">
    <property type="entry name" value="GST_C"/>
</dbReference>
<organism evidence="8 10">
    <name type="scientific">Cyberlindnera jadinii (strain ATCC 18201 / CBS 1600 / BCRC 20928 / JCM 3617 / NBRC 0987 / NRRL Y-1542)</name>
    <name type="common">Torula yeast</name>
    <name type="synonym">Candida utilis</name>
    <dbReference type="NCBI Taxonomy" id="983966"/>
    <lineage>
        <taxon>Eukaryota</taxon>
        <taxon>Fungi</taxon>
        <taxon>Dikarya</taxon>
        <taxon>Ascomycota</taxon>
        <taxon>Saccharomycotina</taxon>
        <taxon>Saccharomycetes</taxon>
        <taxon>Phaffomycetales</taxon>
        <taxon>Phaffomycetaceae</taxon>
        <taxon>Cyberlindnera</taxon>
    </lineage>
</organism>
<dbReference type="InterPro" id="IPR036282">
    <property type="entry name" value="Glutathione-S-Trfase_C_sf"/>
</dbReference>
<name>A0A0H5C0I2_CYBJN</name>
<dbReference type="InterPro" id="IPR040079">
    <property type="entry name" value="Glutathione_S-Trfase"/>
</dbReference>
<accession>A0A1E4SA28</accession>
<dbReference type="EMBL" id="CDQK01000001">
    <property type="protein sequence ID" value="CEP20967.1"/>
    <property type="molecule type" value="Genomic_DNA"/>
</dbReference>
<evidence type="ECO:0000313" key="11">
    <source>
        <dbReference type="Proteomes" id="UP000094389"/>
    </source>
</evidence>
<dbReference type="OMA" id="WIHFAES"/>
<dbReference type="PROSITE" id="PS50405">
    <property type="entry name" value="GST_CTER"/>
    <property type="match status" value="1"/>
</dbReference>
<dbReference type="GeneID" id="30986778"/>
<comment type="similarity">
    <text evidence="1 5">Belongs to the GST superfamily.</text>
</comment>
<proteinExistence type="inferred from homology"/>
<keyword evidence="3" id="KW-0808">Transferase</keyword>
<dbReference type="Pfam" id="PF00043">
    <property type="entry name" value="GST_C"/>
    <property type="match status" value="1"/>
</dbReference>
<dbReference type="InterPro" id="IPR010987">
    <property type="entry name" value="Glutathione-S-Trfase_C-like"/>
</dbReference>
<dbReference type="AlphaFoldDB" id="A0A0H5C0I2"/>
<sequence length="239" mass="27485">MTEPKLTLHWLNQSRAQRVVWLLEELGLDYEIKPYKRDAEIRAPKELADVHSLGKSPVLEIEYPDGARKTVAESGHIVSFLMRNFDKNNVFKPTSEQEFDDVEYYSLMSEGTLQPALSFIVVLRRGGEKAPWAMKSVIRTYNDKVMEAFNFPETLKCFDLLEKRLVEKSKVSTELYIAGERLSSADILLSFPVVEQVVFGDKLGSAFNKEEYPQLVTWAKQIRARPAYIRAQEKTKKFG</sequence>
<dbReference type="GO" id="GO:0005737">
    <property type="term" value="C:cytoplasm"/>
    <property type="evidence" value="ECO:0007669"/>
    <property type="project" value="UniProtKB-ARBA"/>
</dbReference>
<dbReference type="InterPro" id="IPR036249">
    <property type="entry name" value="Thioredoxin-like_sf"/>
</dbReference>